<evidence type="ECO:0000256" key="1">
    <source>
        <dbReference type="ARBA" id="ARBA00022737"/>
    </source>
</evidence>
<evidence type="ECO:0008006" key="5">
    <source>
        <dbReference type="Google" id="ProtNLM"/>
    </source>
</evidence>
<dbReference type="HOGENOM" id="CLU_002706_0_3_1"/>
<dbReference type="Gene3D" id="1.25.40.10">
    <property type="entry name" value="Tetratricopeptide repeat domain"/>
    <property type="match status" value="3"/>
</dbReference>
<dbReference type="GO" id="GO:0099402">
    <property type="term" value="P:plant organ development"/>
    <property type="evidence" value="ECO:0007669"/>
    <property type="project" value="UniProtKB-ARBA"/>
</dbReference>
<dbReference type="PANTHER" id="PTHR47926:SF464">
    <property type="entry name" value="DYW DOMAIN-CONTAINING PROTEIN"/>
    <property type="match status" value="1"/>
</dbReference>
<dbReference type="InterPro" id="IPR011990">
    <property type="entry name" value="TPR-like_helical_dom_sf"/>
</dbReference>
<dbReference type="FunFam" id="1.25.40.10:FF:000196">
    <property type="entry name" value="Pentatricopeptide repeat-containing protein At4g14850"/>
    <property type="match status" value="1"/>
</dbReference>
<organism evidence="3 4">
    <name type="scientific">Amborella trichopoda</name>
    <dbReference type="NCBI Taxonomy" id="13333"/>
    <lineage>
        <taxon>Eukaryota</taxon>
        <taxon>Viridiplantae</taxon>
        <taxon>Streptophyta</taxon>
        <taxon>Embryophyta</taxon>
        <taxon>Tracheophyta</taxon>
        <taxon>Spermatophyta</taxon>
        <taxon>Magnoliopsida</taxon>
        <taxon>Amborellales</taxon>
        <taxon>Amborellaceae</taxon>
        <taxon>Amborella</taxon>
    </lineage>
</organism>
<evidence type="ECO:0000256" key="2">
    <source>
        <dbReference type="PROSITE-ProRule" id="PRU00708"/>
    </source>
</evidence>
<dbReference type="EMBL" id="KI393623">
    <property type="protein sequence ID" value="ERN07688.1"/>
    <property type="molecule type" value="Genomic_DNA"/>
</dbReference>
<dbReference type="PROSITE" id="PS51375">
    <property type="entry name" value="PPR"/>
    <property type="match status" value="3"/>
</dbReference>
<dbReference type="Proteomes" id="UP000017836">
    <property type="component" value="Unassembled WGS sequence"/>
</dbReference>
<gene>
    <name evidence="3" type="ORF">AMTR_s00155p00068400</name>
</gene>
<dbReference type="PANTHER" id="PTHR47926">
    <property type="entry name" value="PENTATRICOPEPTIDE REPEAT-CONTAINING PROTEIN"/>
    <property type="match status" value="1"/>
</dbReference>
<keyword evidence="4" id="KW-1185">Reference proteome</keyword>
<dbReference type="eggNOG" id="KOG4197">
    <property type="taxonomic scope" value="Eukaryota"/>
</dbReference>
<reference evidence="4" key="1">
    <citation type="journal article" date="2013" name="Science">
        <title>The Amborella genome and the evolution of flowering plants.</title>
        <authorList>
            <consortium name="Amborella Genome Project"/>
        </authorList>
    </citation>
    <scope>NUCLEOTIDE SEQUENCE [LARGE SCALE GENOMIC DNA]</scope>
</reference>
<dbReference type="Gramene" id="ERN07688">
    <property type="protein sequence ID" value="ERN07688"/>
    <property type="gene ID" value="AMTR_s00155p00068400"/>
</dbReference>
<proteinExistence type="predicted"/>
<name>W1PI72_AMBTC</name>
<dbReference type="InterPro" id="IPR002885">
    <property type="entry name" value="PPR_rpt"/>
</dbReference>
<dbReference type="STRING" id="13333.W1PI72"/>
<keyword evidence="1" id="KW-0677">Repeat</keyword>
<evidence type="ECO:0000313" key="3">
    <source>
        <dbReference type="EMBL" id="ERN07688.1"/>
    </source>
</evidence>
<dbReference type="NCBIfam" id="TIGR00756">
    <property type="entry name" value="PPR"/>
    <property type="match status" value="3"/>
</dbReference>
<sequence length="394" mass="43126">MGKCSSLSNYYAHLLHALRANLTTALSIHAQIIKTNTPLTPFLTSNLINLYATSSLFNQAHHLLNTAPSLNPASWSTLIAAHARNAQPFEALHLFQRMLRHHPSRPSQQLIASLAHACASHSLLFPGFQIHGLSIKLGFHCMPFSGCALVDMYAKCGCALESHKVFDEMPERDEASWGGLICGYARNGRPMEAMGVFVEMVRVGVSMNAFSLSSVLRACAEAALYEPGRAMHALAVAIGLEQEAFVGCALVDMYGKCGDIDDARLIFDFIPNPNLASWNAMIMAYAHQGSAEPVFRLFGRMKELGLALDEVTLLGVLKSCTNAGLADEGLCVLDAMQHGLYGVRPGVCHYTCVVGALGHAGRFEEHAWPTRTWSWACMLVRKFYLLITTMMLHM</sequence>
<dbReference type="GO" id="GO:0009451">
    <property type="term" value="P:RNA modification"/>
    <property type="evidence" value="ECO:0000318"/>
    <property type="project" value="GO_Central"/>
</dbReference>
<evidence type="ECO:0000313" key="4">
    <source>
        <dbReference type="Proteomes" id="UP000017836"/>
    </source>
</evidence>
<protein>
    <recommendedName>
        <fullName evidence="5">Pentacotripeptide-repeat region of PRORP domain-containing protein</fullName>
    </recommendedName>
</protein>
<dbReference type="GO" id="GO:0003723">
    <property type="term" value="F:RNA binding"/>
    <property type="evidence" value="ECO:0007669"/>
    <property type="project" value="InterPro"/>
</dbReference>
<dbReference type="Pfam" id="PF13041">
    <property type="entry name" value="PPR_2"/>
    <property type="match status" value="2"/>
</dbReference>
<dbReference type="Pfam" id="PF01535">
    <property type="entry name" value="PPR"/>
    <property type="match status" value="3"/>
</dbReference>
<feature type="repeat" description="PPR" evidence="2">
    <location>
        <begin position="173"/>
        <end position="207"/>
    </location>
</feature>
<accession>W1PI72</accession>
<feature type="repeat" description="PPR" evidence="2">
    <location>
        <begin position="274"/>
        <end position="308"/>
    </location>
</feature>
<dbReference type="InterPro" id="IPR046960">
    <property type="entry name" value="PPR_At4g14850-like_plant"/>
</dbReference>
<feature type="repeat" description="PPR" evidence="2">
    <location>
        <begin position="71"/>
        <end position="101"/>
    </location>
</feature>
<dbReference type="FunFam" id="1.25.40.10:FF:000158">
    <property type="entry name" value="pentatricopeptide repeat-containing protein At2g33680"/>
    <property type="match status" value="1"/>
</dbReference>
<dbReference type="AlphaFoldDB" id="W1PI72"/>
<dbReference type="OMA" id="ANDKRHE"/>